<dbReference type="Proteomes" id="UP000238180">
    <property type="component" value="Unassembled WGS sequence"/>
</dbReference>
<dbReference type="InterPro" id="IPR036736">
    <property type="entry name" value="ACP-like_sf"/>
</dbReference>
<evidence type="ECO:0000259" key="1">
    <source>
        <dbReference type="PROSITE" id="PS50075"/>
    </source>
</evidence>
<evidence type="ECO:0000313" key="2">
    <source>
        <dbReference type="EMBL" id="SPE76863.1"/>
    </source>
</evidence>
<reference evidence="2 3" key="1">
    <citation type="submission" date="2018-02" db="EMBL/GenBank/DDBJ databases">
        <authorList>
            <person name="Cohen D.B."/>
            <person name="Kent A.D."/>
        </authorList>
    </citation>
    <scope>NUCLEOTIDE SEQUENCE [LARGE SCALE GENOMIC DNA]</scope>
    <source>
        <strain evidence="2">CIP109753</strain>
    </source>
</reference>
<dbReference type="Gene3D" id="1.10.1200.10">
    <property type="entry name" value="ACP-like"/>
    <property type="match status" value="1"/>
</dbReference>
<dbReference type="EC" id="6.1.1.13" evidence="2"/>
<protein>
    <submittedName>
        <fullName evidence="2">D-alanine--poly(Phosphoribitol) ligase subunit 2</fullName>
        <ecNumber evidence="2">6.1.1.13</ecNumber>
    </submittedName>
</protein>
<dbReference type="PROSITE" id="PS50075">
    <property type="entry name" value="CARRIER"/>
    <property type="match status" value="1"/>
</dbReference>
<proteinExistence type="predicted"/>
<dbReference type="EMBL" id="OLKH01000074">
    <property type="protein sequence ID" value="SPE76863.1"/>
    <property type="molecule type" value="Genomic_DNA"/>
</dbReference>
<feature type="domain" description="Carrier" evidence="1">
    <location>
        <begin position="1"/>
        <end position="74"/>
    </location>
</feature>
<keyword evidence="2" id="KW-0436">Ligase</keyword>
<accession>A0A2N9P951</accession>
<dbReference type="AlphaFoldDB" id="A0A2N9P951"/>
<dbReference type="Pfam" id="PF00550">
    <property type="entry name" value="PP-binding"/>
    <property type="match status" value="1"/>
</dbReference>
<dbReference type="InterPro" id="IPR009081">
    <property type="entry name" value="PP-bd_ACP"/>
</dbReference>
<dbReference type="SUPFAM" id="SSF47336">
    <property type="entry name" value="ACP-like"/>
    <property type="match status" value="1"/>
</dbReference>
<dbReference type="GO" id="GO:0016874">
    <property type="term" value="F:ligase activity"/>
    <property type="evidence" value="ECO:0007669"/>
    <property type="project" value="UniProtKB-KW"/>
</dbReference>
<evidence type="ECO:0000313" key="3">
    <source>
        <dbReference type="Proteomes" id="UP000238180"/>
    </source>
</evidence>
<gene>
    <name evidence="2" type="primary">dltC</name>
    <name evidence="2" type="ORF">FLACOL_00852</name>
</gene>
<sequence length="76" mass="8544">MKKMIVSILSEIRPEFDFDKETNFISGGFLDSFDLVSLVTSLDEQFGISIDGTDILPENFESIEAIENLLKKNGIQ</sequence>
<organism evidence="2 3">
    <name type="scientific">Flavobacterium columnare</name>
    <dbReference type="NCBI Taxonomy" id="996"/>
    <lineage>
        <taxon>Bacteria</taxon>
        <taxon>Pseudomonadati</taxon>
        <taxon>Bacteroidota</taxon>
        <taxon>Flavobacteriia</taxon>
        <taxon>Flavobacteriales</taxon>
        <taxon>Flavobacteriaceae</taxon>
        <taxon>Flavobacterium</taxon>
    </lineage>
</organism>
<name>A0A2N9P951_9FLAO</name>